<evidence type="ECO:0000259" key="4">
    <source>
        <dbReference type="SMART" id="SM00903"/>
    </source>
</evidence>
<dbReference type="InterPro" id="IPR052174">
    <property type="entry name" value="Flavoredoxin"/>
</dbReference>
<gene>
    <name evidence="5" type="ORF">ACFSW4_02835</name>
</gene>
<dbReference type="EC" id="1.5.1.-" evidence="5"/>
<dbReference type="InterPro" id="IPR012349">
    <property type="entry name" value="Split_barrel_FMN-bd"/>
</dbReference>
<dbReference type="Gene3D" id="2.30.110.10">
    <property type="entry name" value="Electron Transport, Fmn-binding Protein, Chain A"/>
    <property type="match status" value="1"/>
</dbReference>
<comment type="similarity">
    <text evidence="3">Belongs to the flavoredoxin family.</text>
</comment>
<comment type="cofactor">
    <cofactor evidence="1">
        <name>FMN</name>
        <dbReference type="ChEBI" id="CHEBI:58210"/>
    </cofactor>
</comment>
<dbReference type="GO" id="GO:0016491">
    <property type="term" value="F:oxidoreductase activity"/>
    <property type="evidence" value="ECO:0007669"/>
    <property type="project" value="UniProtKB-KW"/>
</dbReference>
<dbReference type="Pfam" id="PF01613">
    <property type="entry name" value="Flavin_Reduct"/>
    <property type="match status" value="1"/>
</dbReference>
<evidence type="ECO:0000313" key="6">
    <source>
        <dbReference type="Proteomes" id="UP001597452"/>
    </source>
</evidence>
<dbReference type="InterPro" id="IPR002563">
    <property type="entry name" value="Flavin_Rdtase-like_dom"/>
</dbReference>
<sequence>MLKAIAHKIMHCYPGMVAIVTVSHNGEDNVMAAGWHSYISFTPPIYGVAIGPERHTYQLVKNEGTFAINFLPLEKAKFIQEVGTLSGADLNKFKKGYMSYNPGPHTGNPILDDAYVAYECKTIDCNSYGDHDWFVGDIVQFHMDKAKFLDNGLPNFENLSIPLYLGRSLYTSVEENSRFENHRVQKE</sequence>
<dbReference type="Proteomes" id="UP001597452">
    <property type="component" value="Unassembled WGS sequence"/>
</dbReference>
<dbReference type="SMART" id="SM00903">
    <property type="entry name" value="Flavin_Reduct"/>
    <property type="match status" value="1"/>
</dbReference>
<dbReference type="SUPFAM" id="SSF50475">
    <property type="entry name" value="FMN-binding split barrel"/>
    <property type="match status" value="1"/>
</dbReference>
<organism evidence="5 6">
    <name type="scientific">Piscibacillus salipiscarius</name>
    <dbReference type="NCBI Taxonomy" id="299480"/>
    <lineage>
        <taxon>Bacteria</taxon>
        <taxon>Bacillati</taxon>
        <taxon>Bacillota</taxon>
        <taxon>Bacilli</taxon>
        <taxon>Bacillales</taxon>
        <taxon>Bacillaceae</taxon>
        <taxon>Piscibacillus</taxon>
    </lineage>
</organism>
<evidence type="ECO:0000256" key="2">
    <source>
        <dbReference type="ARBA" id="ARBA00022630"/>
    </source>
</evidence>
<name>A0ABW5Q7M5_9BACI</name>
<proteinExistence type="inferred from homology"/>
<evidence type="ECO:0000256" key="1">
    <source>
        <dbReference type="ARBA" id="ARBA00001917"/>
    </source>
</evidence>
<dbReference type="EMBL" id="JBHUMZ010000011">
    <property type="protein sequence ID" value="MFD2637810.1"/>
    <property type="molecule type" value="Genomic_DNA"/>
</dbReference>
<feature type="domain" description="Flavin reductase like" evidence="4">
    <location>
        <begin position="10"/>
        <end position="150"/>
    </location>
</feature>
<keyword evidence="6" id="KW-1185">Reference proteome</keyword>
<evidence type="ECO:0000256" key="3">
    <source>
        <dbReference type="ARBA" id="ARBA00038054"/>
    </source>
</evidence>
<keyword evidence="2" id="KW-0285">Flavoprotein</keyword>
<dbReference type="RefSeq" id="WP_054752240.1">
    <property type="nucleotide sequence ID" value="NZ_JBHUMZ010000011.1"/>
</dbReference>
<dbReference type="PANTHER" id="PTHR43567">
    <property type="entry name" value="FLAVOREDOXIN-RELATED-RELATED"/>
    <property type="match status" value="1"/>
</dbReference>
<accession>A0ABW5Q7M5</accession>
<dbReference type="PANTHER" id="PTHR43567:SF1">
    <property type="entry name" value="FLAVOREDOXIN"/>
    <property type="match status" value="1"/>
</dbReference>
<reference evidence="6" key="1">
    <citation type="journal article" date="2019" name="Int. J. Syst. Evol. Microbiol.">
        <title>The Global Catalogue of Microorganisms (GCM) 10K type strain sequencing project: providing services to taxonomists for standard genome sequencing and annotation.</title>
        <authorList>
            <consortium name="The Broad Institute Genomics Platform"/>
            <consortium name="The Broad Institute Genome Sequencing Center for Infectious Disease"/>
            <person name="Wu L."/>
            <person name="Ma J."/>
        </authorList>
    </citation>
    <scope>NUCLEOTIDE SEQUENCE [LARGE SCALE GENOMIC DNA]</scope>
    <source>
        <strain evidence="6">TISTR 1571</strain>
    </source>
</reference>
<keyword evidence="5" id="KW-0560">Oxidoreductase</keyword>
<comment type="caution">
    <text evidence="5">The sequence shown here is derived from an EMBL/GenBank/DDBJ whole genome shotgun (WGS) entry which is preliminary data.</text>
</comment>
<protein>
    <submittedName>
        <fullName evidence="5">Flavin reductase family protein</fullName>
        <ecNumber evidence="5">1.5.1.-</ecNumber>
    </submittedName>
</protein>
<evidence type="ECO:0000313" key="5">
    <source>
        <dbReference type="EMBL" id="MFD2637810.1"/>
    </source>
</evidence>